<dbReference type="PANTHER" id="PTHR47506:SF1">
    <property type="entry name" value="HTH-TYPE TRANSCRIPTIONAL REGULATOR YJDC"/>
    <property type="match status" value="1"/>
</dbReference>
<dbReference type="SUPFAM" id="SSF46689">
    <property type="entry name" value="Homeodomain-like"/>
    <property type="match status" value="1"/>
</dbReference>
<evidence type="ECO:0000256" key="4">
    <source>
        <dbReference type="PROSITE-ProRule" id="PRU00335"/>
    </source>
</evidence>
<dbReference type="Proteomes" id="UP000570361">
    <property type="component" value="Unassembled WGS sequence"/>
</dbReference>
<keyword evidence="3" id="KW-0804">Transcription</keyword>
<dbReference type="EMBL" id="JACHXK010000005">
    <property type="protein sequence ID" value="MBB3110621.1"/>
    <property type="molecule type" value="Genomic_DNA"/>
</dbReference>
<gene>
    <name evidence="6" type="ORF">FHS18_002688</name>
</gene>
<evidence type="ECO:0000256" key="2">
    <source>
        <dbReference type="ARBA" id="ARBA00023125"/>
    </source>
</evidence>
<evidence type="ECO:0000256" key="3">
    <source>
        <dbReference type="ARBA" id="ARBA00023163"/>
    </source>
</evidence>
<dbReference type="InterPro" id="IPR001647">
    <property type="entry name" value="HTH_TetR"/>
</dbReference>
<keyword evidence="2 4" id="KW-0238">DNA-binding</keyword>
<keyword evidence="7" id="KW-1185">Reference proteome</keyword>
<proteinExistence type="predicted"/>
<evidence type="ECO:0000259" key="5">
    <source>
        <dbReference type="PROSITE" id="PS50977"/>
    </source>
</evidence>
<comment type="caution">
    <text evidence="6">The sequence shown here is derived from an EMBL/GenBank/DDBJ whole genome shotgun (WGS) entry which is preliminary data.</text>
</comment>
<dbReference type="PANTHER" id="PTHR47506">
    <property type="entry name" value="TRANSCRIPTIONAL REGULATORY PROTEIN"/>
    <property type="match status" value="1"/>
</dbReference>
<evidence type="ECO:0000313" key="6">
    <source>
        <dbReference type="EMBL" id="MBB3110621.1"/>
    </source>
</evidence>
<evidence type="ECO:0000313" key="7">
    <source>
        <dbReference type="Proteomes" id="UP000570361"/>
    </source>
</evidence>
<protein>
    <submittedName>
        <fullName evidence="6">AcrR family transcriptional regulator</fullName>
    </submittedName>
</protein>
<name>A0A7W5FMU5_9BACL</name>
<reference evidence="6 7" key="1">
    <citation type="submission" date="2020-08" db="EMBL/GenBank/DDBJ databases">
        <title>Genomic Encyclopedia of Type Strains, Phase III (KMG-III): the genomes of soil and plant-associated and newly described type strains.</title>
        <authorList>
            <person name="Whitman W."/>
        </authorList>
    </citation>
    <scope>NUCLEOTIDE SEQUENCE [LARGE SCALE GENOMIC DNA]</scope>
    <source>
        <strain evidence="6 7">CECT 5862</strain>
    </source>
</reference>
<dbReference type="AlphaFoldDB" id="A0A7W5FMU5"/>
<keyword evidence="1" id="KW-0805">Transcription regulation</keyword>
<dbReference type="Pfam" id="PF00440">
    <property type="entry name" value="TetR_N"/>
    <property type="match status" value="1"/>
</dbReference>
<feature type="DNA-binding region" description="H-T-H motif" evidence="4">
    <location>
        <begin position="23"/>
        <end position="42"/>
    </location>
</feature>
<dbReference type="InterPro" id="IPR009057">
    <property type="entry name" value="Homeodomain-like_sf"/>
</dbReference>
<dbReference type="RefSeq" id="WP_183600527.1">
    <property type="nucleotide sequence ID" value="NZ_JACHXK010000005.1"/>
</dbReference>
<organism evidence="6 7">
    <name type="scientific">Paenibacillus phyllosphaerae</name>
    <dbReference type="NCBI Taxonomy" id="274593"/>
    <lineage>
        <taxon>Bacteria</taxon>
        <taxon>Bacillati</taxon>
        <taxon>Bacillota</taxon>
        <taxon>Bacilli</taxon>
        <taxon>Bacillales</taxon>
        <taxon>Paenibacillaceae</taxon>
        <taxon>Paenibacillus</taxon>
    </lineage>
</organism>
<dbReference type="PRINTS" id="PR00455">
    <property type="entry name" value="HTHTETR"/>
</dbReference>
<feature type="domain" description="HTH tetR-type" evidence="5">
    <location>
        <begin position="1"/>
        <end position="60"/>
    </location>
</feature>
<accession>A0A7W5FMU5</accession>
<evidence type="ECO:0000256" key="1">
    <source>
        <dbReference type="ARBA" id="ARBA00023015"/>
    </source>
</evidence>
<dbReference type="GO" id="GO:0003677">
    <property type="term" value="F:DNA binding"/>
    <property type="evidence" value="ECO:0007669"/>
    <property type="project" value="UniProtKB-UniRule"/>
</dbReference>
<dbReference type="Gene3D" id="1.10.10.60">
    <property type="entry name" value="Homeodomain-like"/>
    <property type="match status" value="1"/>
</dbReference>
<dbReference type="PROSITE" id="PS50977">
    <property type="entry name" value="HTH_TETR_2"/>
    <property type="match status" value="1"/>
</dbReference>
<dbReference type="Gene3D" id="1.10.357.10">
    <property type="entry name" value="Tetracycline Repressor, domain 2"/>
    <property type="match status" value="1"/>
</dbReference>
<sequence>MTASKLKQAAMVLFTESGYEGTSLSEIAKAVGIKTPSIYAHFESKEQLFMSVLEDVLAEERLRFGAMMEKTEGQPPIERVRAAFDHFSAPDTTTGHTFLKRAIMVPPRHLRDRLRADFAAFELFLNAGMEQLFRNCSTRGKDQVPEVERLIVLFYGLVDGLLVEHEAYEEQVFEVRRRMLWEWFERALQETEGTAAK</sequence>